<name>A0ABS6ZFH5_9ACTN</name>
<reference evidence="5 6" key="1">
    <citation type="submission" date="2019-12" db="EMBL/GenBank/DDBJ databases">
        <title>Genome sequence of Streptomyces bambusae.</title>
        <authorList>
            <person name="Bansal K."/>
            <person name="Choksket S."/>
            <person name="Korpole S."/>
            <person name="Patil P.B."/>
        </authorList>
    </citation>
    <scope>NUCLEOTIDE SEQUENCE [LARGE SCALE GENOMIC DNA]</scope>
    <source>
        <strain evidence="5 6">SK60</strain>
    </source>
</reference>
<dbReference type="Pfam" id="PF00196">
    <property type="entry name" value="GerE"/>
    <property type="match status" value="1"/>
</dbReference>
<feature type="domain" description="HTH luxR-type" evidence="4">
    <location>
        <begin position="36"/>
        <end position="101"/>
    </location>
</feature>
<dbReference type="PROSITE" id="PS50043">
    <property type="entry name" value="HTH_LUXR_2"/>
    <property type="match status" value="1"/>
</dbReference>
<keyword evidence="1" id="KW-0805">Transcription regulation</keyword>
<dbReference type="InterPro" id="IPR036388">
    <property type="entry name" value="WH-like_DNA-bd_sf"/>
</dbReference>
<dbReference type="CDD" id="cd06170">
    <property type="entry name" value="LuxR_C_like"/>
    <property type="match status" value="1"/>
</dbReference>
<protein>
    <recommendedName>
        <fullName evidence="4">HTH luxR-type domain-containing protein</fullName>
    </recommendedName>
</protein>
<dbReference type="Proteomes" id="UP000812013">
    <property type="component" value="Unassembled WGS sequence"/>
</dbReference>
<dbReference type="PANTHER" id="PTHR44688:SF16">
    <property type="entry name" value="DNA-BINDING TRANSCRIPTIONAL ACTIVATOR DEVR_DOSR"/>
    <property type="match status" value="1"/>
</dbReference>
<proteinExistence type="predicted"/>
<evidence type="ECO:0000259" key="4">
    <source>
        <dbReference type="PROSITE" id="PS50043"/>
    </source>
</evidence>
<comment type="caution">
    <text evidence="5">The sequence shown here is derived from an EMBL/GenBank/DDBJ whole genome shotgun (WGS) entry which is preliminary data.</text>
</comment>
<dbReference type="PROSITE" id="PS00622">
    <property type="entry name" value="HTH_LUXR_1"/>
    <property type="match status" value="1"/>
</dbReference>
<dbReference type="InterPro" id="IPR000792">
    <property type="entry name" value="Tscrpt_reg_LuxR_C"/>
</dbReference>
<organism evidence="5 6">
    <name type="scientific">Streptomyces bambusae</name>
    <dbReference type="NCBI Taxonomy" id="1550616"/>
    <lineage>
        <taxon>Bacteria</taxon>
        <taxon>Bacillati</taxon>
        <taxon>Actinomycetota</taxon>
        <taxon>Actinomycetes</taxon>
        <taxon>Kitasatosporales</taxon>
        <taxon>Streptomycetaceae</taxon>
        <taxon>Streptomyces</taxon>
    </lineage>
</organism>
<dbReference type="PRINTS" id="PR00038">
    <property type="entry name" value="HTHLUXR"/>
</dbReference>
<accession>A0ABS6ZFH5</accession>
<sequence length="103" mass="11084">MRLAADLAEHTRSGALAAAAREAGRDVDAHAAGYPDAGRLTLLSERERDITALVGAGHTNQQIAVRLDISVKTVETYMSRIFKKLGMNSRTQVAHIVGLSSRQ</sequence>
<evidence type="ECO:0000256" key="2">
    <source>
        <dbReference type="ARBA" id="ARBA00023125"/>
    </source>
</evidence>
<keyword evidence="3" id="KW-0804">Transcription</keyword>
<evidence type="ECO:0000313" key="6">
    <source>
        <dbReference type="Proteomes" id="UP000812013"/>
    </source>
</evidence>
<dbReference type="SUPFAM" id="SSF46894">
    <property type="entry name" value="C-terminal effector domain of the bipartite response regulators"/>
    <property type="match status" value="1"/>
</dbReference>
<dbReference type="SMART" id="SM00421">
    <property type="entry name" value="HTH_LUXR"/>
    <property type="match status" value="1"/>
</dbReference>
<dbReference type="EMBL" id="WTFF01000321">
    <property type="protein sequence ID" value="MBW5485973.1"/>
    <property type="molecule type" value="Genomic_DNA"/>
</dbReference>
<dbReference type="InterPro" id="IPR016032">
    <property type="entry name" value="Sig_transdc_resp-reg_C-effctor"/>
</dbReference>
<keyword evidence="6" id="KW-1185">Reference proteome</keyword>
<dbReference type="Gene3D" id="1.10.10.10">
    <property type="entry name" value="Winged helix-like DNA-binding domain superfamily/Winged helix DNA-binding domain"/>
    <property type="match status" value="1"/>
</dbReference>
<evidence type="ECO:0000313" key="5">
    <source>
        <dbReference type="EMBL" id="MBW5485973.1"/>
    </source>
</evidence>
<keyword evidence="2" id="KW-0238">DNA-binding</keyword>
<evidence type="ECO:0000256" key="1">
    <source>
        <dbReference type="ARBA" id="ARBA00023015"/>
    </source>
</evidence>
<gene>
    <name evidence="5" type="ORF">GPJ59_29930</name>
</gene>
<dbReference type="PANTHER" id="PTHR44688">
    <property type="entry name" value="DNA-BINDING TRANSCRIPTIONAL ACTIVATOR DEVR_DOSR"/>
    <property type="match status" value="1"/>
</dbReference>
<evidence type="ECO:0000256" key="3">
    <source>
        <dbReference type="ARBA" id="ARBA00023163"/>
    </source>
</evidence>